<comment type="caution">
    <text evidence="5">The sequence shown here is derived from an EMBL/GenBank/DDBJ whole genome shotgun (WGS) entry which is preliminary data.</text>
</comment>
<dbReference type="Pfam" id="PF18317">
    <property type="entry name" value="SDH_C"/>
    <property type="match status" value="1"/>
</dbReference>
<dbReference type="EMBL" id="UAPQ01000009">
    <property type="protein sequence ID" value="SPT54059.1"/>
    <property type="molecule type" value="Genomic_DNA"/>
</dbReference>
<dbReference type="Gene3D" id="3.40.50.10860">
    <property type="entry name" value="Leucine Dehydrogenase, chain A, domain 1"/>
    <property type="match status" value="1"/>
</dbReference>
<dbReference type="NCBIfam" id="NF001311">
    <property type="entry name" value="PRK00258.1-3"/>
    <property type="match status" value="1"/>
</dbReference>
<keyword evidence="2" id="KW-0057">Aromatic amino acid biosynthesis</keyword>
<dbReference type="CDD" id="cd01065">
    <property type="entry name" value="NAD_bind_Shikimate_DH"/>
    <property type="match status" value="1"/>
</dbReference>
<dbReference type="InterPro" id="IPR013708">
    <property type="entry name" value="Shikimate_DH-bd_N"/>
</dbReference>
<dbReference type="SUPFAM" id="SSF51735">
    <property type="entry name" value="NAD(P)-binding Rossmann-fold domains"/>
    <property type="match status" value="1"/>
</dbReference>
<dbReference type="InterPro" id="IPR046346">
    <property type="entry name" value="Aminoacid_DH-like_N_sf"/>
</dbReference>
<dbReference type="GO" id="GO:0004764">
    <property type="term" value="F:shikimate 3-dehydrogenase (NADP+) activity"/>
    <property type="evidence" value="ECO:0007669"/>
    <property type="project" value="UniProtKB-EC"/>
</dbReference>
<organism evidence="5 6">
    <name type="scientific">Actinomyces bovis</name>
    <dbReference type="NCBI Taxonomy" id="1658"/>
    <lineage>
        <taxon>Bacteria</taxon>
        <taxon>Bacillati</taxon>
        <taxon>Actinomycetota</taxon>
        <taxon>Actinomycetes</taxon>
        <taxon>Actinomycetales</taxon>
        <taxon>Actinomycetaceae</taxon>
        <taxon>Actinomyces</taxon>
    </lineage>
</organism>
<proteinExistence type="predicted"/>
<protein>
    <submittedName>
        <fullName evidence="5">Shikimate dehydrogenase</fullName>
        <ecNumber evidence="5">1.1.1.25</ecNumber>
    </submittedName>
</protein>
<keyword evidence="5" id="KW-0560">Oxidoreductase</keyword>
<dbReference type="SUPFAM" id="SSF53223">
    <property type="entry name" value="Aminoacid dehydrogenase-like, N-terminal domain"/>
    <property type="match status" value="1"/>
</dbReference>
<evidence type="ECO:0000256" key="1">
    <source>
        <dbReference type="ARBA" id="ARBA00004871"/>
    </source>
</evidence>
<dbReference type="Pfam" id="PF08501">
    <property type="entry name" value="Shikimate_dh_N"/>
    <property type="match status" value="1"/>
</dbReference>
<keyword evidence="2" id="KW-0028">Amino-acid biosynthesis</keyword>
<gene>
    <name evidence="5" type="primary">aroE</name>
    <name evidence="5" type="ORF">NCTC11535_01756</name>
</gene>
<feature type="domain" description="SDH C-terminal" evidence="4">
    <location>
        <begin position="261"/>
        <end position="289"/>
    </location>
</feature>
<name>A0ABY1VPK7_9ACTO</name>
<evidence type="ECO:0000256" key="2">
    <source>
        <dbReference type="ARBA" id="ARBA00023141"/>
    </source>
</evidence>
<comment type="pathway">
    <text evidence="1">Metabolic intermediate biosynthesis; chorismate biosynthesis; chorismate from D-erythrose 4-phosphate and phosphoenolpyruvate: step 4/7.</text>
</comment>
<dbReference type="PANTHER" id="PTHR21089">
    <property type="entry name" value="SHIKIMATE DEHYDROGENASE"/>
    <property type="match status" value="1"/>
</dbReference>
<dbReference type="PANTHER" id="PTHR21089:SF1">
    <property type="entry name" value="BIFUNCTIONAL 3-DEHYDROQUINATE DEHYDRATASE_SHIKIMATE DEHYDROGENASE, CHLOROPLASTIC"/>
    <property type="match status" value="1"/>
</dbReference>
<accession>A0ABY1VPK7</accession>
<keyword evidence="6" id="KW-1185">Reference proteome</keyword>
<dbReference type="InterPro" id="IPR022893">
    <property type="entry name" value="Shikimate_DH_fam"/>
</dbReference>
<dbReference type="Proteomes" id="UP000250006">
    <property type="component" value="Unassembled WGS sequence"/>
</dbReference>
<evidence type="ECO:0000313" key="5">
    <source>
        <dbReference type="EMBL" id="SPT54059.1"/>
    </source>
</evidence>
<dbReference type="EC" id="1.1.1.25" evidence="5"/>
<dbReference type="Gene3D" id="3.40.50.720">
    <property type="entry name" value="NAD(P)-binding Rossmann-like Domain"/>
    <property type="match status" value="1"/>
</dbReference>
<dbReference type="InterPro" id="IPR036291">
    <property type="entry name" value="NAD(P)-bd_dom_sf"/>
</dbReference>
<evidence type="ECO:0000259" key="3">
    <source>
        <dbReference type="Pfam" id="PF08501"/>
    </source>
</evidence>
<dbReference type="InterPro" id="IPR041121">
    <property type="entry name" value="SDH_C"/>
</dbReference>
<reference evidence="5 6" key="1">
    <citation type="submission" date="2018-06" db="EMBL/GenBank/DDBJ databases">
        <authorList>
            <consortium name="Pathogen Informatics"/>
            <person name="Doyle S."/>
        </authorList>
    </citation>
    <scope>NUCLEOTIDE SEQUENCE [LARGE SCALE GENOMIC DNA]</scope>
    <source>
        <strain evidence="5 6">NCTC11535</strain>
    </source>
</reference>
<evidence type="ECO:0000313" key="6">
    <source>
        <dbReference type="Proteomes" id="UP000250006"/>
    </source>
</evidence>
<feature type="domain" description="Shikimate dehydrogenase substrate binding N-terminal" evidence="3">
    <location>
        <begin position="2"/>
        <end position="90"/>
    </location>
</feature>
<sequence>MIGAPVAHSLSPVLHRAAYQALGLTGWGYGLAEVTAAQLPVVLAELAAAVAPGGAIPVGLSVTMPHKQRVIPLLDAVEQLATVVGAVNTVVAQRSGHGPALLTGFNTDVAGISHALRETAGALAPGSRALVLGAGATACSALAALTELGASSITVAARRLAGPGRVLTAAHHMGLELDTITWQPGEAAADAVVAQALGQADLVVSTLPAHVADAAAVQLAAGAGGTIKPGAVLLDVVYAPWPTELAAAWQEQGGRCAPGWLMLLHQAAAQVRLMTGLEAPVEAMRAALLEELADRV</sequence>
<evidence type="ECO:0000259" key="4">
    <source>
        <dbReference type="Pfam" id="PF18317"/>
    </source>
</evidence>